<evidence type="ECO:0000259" key="3">
    <source>
        <dbReference type="Pfam" id="PF09335"/>
    </source>
</evidence>
<feature type="transmembrane region" description="Helical" evidence="2">
    <location>
        <begin position="172"/>
        <end position="191"/>
    </location>
</feature>
<sequence length="198" mass="22469">MEHQLTYLLSHFGYYGIILALIGGIIGLPLPDEILLTFIGYCVFQGNIAYIPSLLSAFLGTSGGISLSYLLGIKLGLPFLTRFGPRLHITEDRINKTRQLFTKLGPYLLFIGYFIPGIRHITAYLAGINGYSFKKFARYAYPGALLWSFTFITLGRSLGGNWKIIAMYISKYRIYLMLAAVSIIWGAYLFWKRRQKLQ</sequence>
<name>A0ABV5WDH8_9BACI</name>
<dbReference type="Proteomes" id="UP001589609">
    <property type="component" value="Unassembled WGS sequence"/>
</dbReference>
<keyword evidence="5" id="KW-1185">Reference proteome</keyword>
<protein>
    <submittedName>
        <fullName evidence="4">DedA family protein</fullName>
    </submittedName>
</protein>
<dbReference type="PANTHER" id="PTHR42709:SF9">
    <property type="entry name" value="ALKALINE PHOSPHATASE LIKE PROTEIN"/>
    <property type="match status" value="1"/>
</dbReference>
<feature type="transmembrane region" description="Helical" evidence="2">
    <location>
        <begin position="12"/>
        <end position="31"/>
    </location>
</feature>
<feature type="domain" description="VTT" evidence="3">
    <location>
        <begin position="30"/>
        <end position="156"/>
    </location>
</feature>
<feature type="transmembrane region" description="Helical" evidence="2">
    <location>
        <begin position="104"/>
        <end position="127"/>
    </location>
</feature>
<keyword evidence="2" id="KW-0472">Membrane</keyword>
<dbReference type="PANTHER" id="PTHR42709">
    <property type="entry name" value="ALKALINE PHOSPHATASE LIKE PROTEIN"/>
    <property type="match status" value="1"/>
</dbReference>
<dbReference type="EMBL" id="JBHMAF010000038">
    <property type="protein sequence ID" value="MFB9758649.1"/>
    <property type="molecule type" value="Genomic_DNA"/>
</dbReference>
<gene>
    <name evidence="4" type="ORF">ACFFMS_09065</name>
</gene>
<dbReference type="Pfam" id="PF09335">
    <property type="entry name" value="VTT_dom"/>
    <property type="match status" value="1"/>
</dbReference>
<feature type="transmembrane region" description="Helical" evidence="2">
    <location>
        <begin position="139"/>
        <end position="160"/>
    </location>
</feature>
<comment type="similarity">
    <text evidence="1">Belongs to the DedA family.</text>
</comment>
<comment type="caution">
    <text evidence="4">The sequence shown here is derived from an EMBL/GenBank/DDBJ whole genome shotgun (WGS) entry which is preliminary data.</text>
</comment>
<reference evidence="4 5" key="1">
    <citation type="submission" date="2024-09" db="EMBL/GenBank/DDBJ databases">
        <authorList>
            <person name="Sun Q."/>
            <person name="Mori K."/>
        </authorList>
    </citation>
    <scope>NUCLEOTIDE SEQUENCE [LARGE SCALE GENOMIC DNA]</scope>
    <source>
        <strain evidence="4 5">JCM 11201</strain>
    </source>
</reference>
<evidence type="ECO:0000313" key="5">
    <source>
        <dbReference type="Proteomes" id="UP001589609"/>
    </source>
</evidence>
<keyword evidence="2" id="KW-0812">Transmembrane</keyword>
<evidence type="ECO:0000256" key="1">
    <source>
        <dbReference type="ARBA" id="ARBA00010792"/>
    </source>
</evidence>
<dbReference type="InterPro" id="IPR051311">
    <property type="entry name" value="DedA_domain"/>
</dbReference>
<evidence type="ECO:0000313" key="4">
    <source>
        <dbReference type="EMBL" id="MFB9758649.1"/>
    </source>
</evidence>
<accession>A0ABV5WDH8</accession>
<keyword evidence="2" id="KW-1133">Transmembrane helix</keyword>
<proteinExistence type="inferred from homology"/>
<evidence type="ECO:0000256" key="2">
    <source>
        <dbReference type="SAM" id="Phobius"/>
    </source>
</evidence>
<organism evidence="4 5">
    <name type="scientific">Ectobacillus funiculus</name>
    <dbReference type="NCBI Taxonomy" id="137993"/>
    <lineage>
        <taxon>Bacteria</taxon>
        <taxon>Bacillati</taxon>
        <taxon>Bacillota</taxon>
        <taxon>Bacilli</taxon>
        <taxon>Bacillales</taxon>
        <taxon>Bacillaceae</taxon>
        <taxon>Ectobacillus</taxon>
    </lineage>
</organism>
<dbReference type="InterPro" id="IPR032816">
    <property type="entry name" value="VTT_dom"/>
</dbReference>
<dbReference type="RefSeq" id="WP_129731101.1">
    <property type="nucleotide sequence ID" value="NZ_JBHMAF010000038.1"/>
</dbReference>